<sequence length="275" mass="30673">MNQNQNPYKFGIALSGGGARGILHIGVLEALRKYGIHPEIISGTSMGALVGVFYASGMEPLQILDLVKSSKLHKMINWKLPTSGLLDLKKARSILEKNIPEDDFSSLKKPFYCTVSNLNSGLTETKSSGKLFQWVLASASIPVIFEPQMIDGTTYVDGGLFNNLPADCIRNQCRFLIGVHVNRNGQEENITGFKSIAERTFRLIFAKNVHESLAICDFVIDPPQTRLFNTFDFGKADEIFKIGFDETEQRILELADLVDLNGIIQERAYRIIKDN</sequence>
<dbReference type="EMBL" id="AP018694">
    <property type="protein sequence ID" value="BBE17624.1"/>
    <property type="molecule type" value="Genomic_DNA"/>
</dbReference>
<dbReference type="Pfam" id="PF01734">
    <property type="entry name" value="Patatin"/>
    <property type="match status" value="1"/>
</dbReference>
<dbReference type="Gene3D" id="3.40.1090.10">
    <property type="entry name" value="Cytosolic phospholipase A2 catalytic domain"/>
    <property type="match status" value="1"/>
</dbReference>
<protein>
    <submittedName>
        <fullName evidence="6">Serine protease</fullName>
    </submittedName>
</protein>
<dbReference type="GO" id="GO:0016042">
    <property type="term" value="P:lipid catabolic process"/>
    <property type="evidence" value="ECO:0007669"/>
    <property type="project" value="UniProtKB-UniRule"/>
</dbReference>
<keyword evidence="2 4" id="KW-0442">Lipid degradation</keyword>
<feature type="short sequence motif" description="GXSXG" evidence="4">
    <location>
        <begin position="43"/>
        <end position="47"/>
    </location>
</feature>
<keyword evidence="6" id="KW-0645">Protease</keyword>
<evidence type="ECO:0000259" key="5">
    <source>
        <dbReference type="PROSITE" id="PS51635"/>
    </source>
</evidence>
<evidence type="ECO:0000256" key="2">
    <source>
        <dbReference type="ARBA" id="ARBA00022963"/>
    </source>
</evidence>
<dbReference type="PROSITE" id="PS51635">
    <property type="entry name" value="PNPLA"/>
    <property type="match status" value="1"/>
</dbReference>
<feature type="active site" description="Nucleophile" evidence="4">
    <location>
        <position position="45"/>
    </location>
</feature>
<evidence type="ECO:0000256" key="1">
    <source>
        <dbReference type="ARBA" id="ARBA00022801"/>
    </source>
</evidence>
<dbReference type="GO" id="GO:0006508">
    <property type="term" value="P:proteolysis"/>
    <property type="evidence" value="ECO:0007669"/>
    <property type="project" value="UniProtKB-KW"/>
</dbReference>
<dbReference type="KEGG" id="anf:AQPE_1781"/>
<evidence type="ECO:0000256" key="4">
    <source>
        <dbReference type="PROSITE-ProRule" id="PRU01161"/>
    </source>
</evidence>
<dbReference type="InterPro" id="IPR050301">
    <property type="entry name" value="NTE"/>
</dbReference>
<feature type="domain" description="PNPLA" evidence="5">
    <location>
        <begin position="12"/>
        <end position="170"/>
    </location>
</feature>
<dbReference type="InterPro" id="IPR002641">
    <property type="entry name" value="PNPLA_dom"/>
</dbReference>
<organism evidence="6 7">
    <name type="scientific">Aquipluma nitroreducens</name>
    <dbReference type="NCBI Taxonomy" id="2010828"/>
    <lineage>
        <taxon>Bacteria</taxon>
        <taxon>Pseudomonadati</taxon>
        <taxon>Bacteroidota</taxon>
        <taxon>Bacteroidia</taxon>
        <taxon>Marinilabiliales</taxon>
        <taxon>Prolixibacteraceae</taxon>
        <taxon>Aquipluma</taxon>
    </lineage>
</organism>
<dbReference type="PANTHER" id="PTHR14226">
    <property type="entry name" value="NEUROPATHY TARGET ESTERASE/SWISS CHEESE D.MELANOGASTER"/>
    <property type="match status" value="1"/>
</dbReference>
<gene>
    <name evidence="6" type="ORF">AQPE_1781</name>
</gene>
<dbReference type="AlphaFoldDB" id="A0A5K7S8I4"/>
<proteinExistence type="predicted"/>
<reference evidence="6" key="1">
    <citation type="journal article" date="2020" name="Int. J. Syst. Evol. Microbiol.">
        <title>Aquipluma nitroreducens gen. nov. sp. nov., a novel facultatively anaerobic bacterium isolated from a freshwater lake.</title>
        <authorList>
            <person name="Watanabe M."/>
            <person name="Kojima H."/>
            <person name="Fukui M."/>
        </authorList>
    </citation>
    <scope>NUCLEOTIDE SEQUENCE</scope>
    <source>
        <strain evidence="6">MeG22</strain>
    </source>
</reference>
<dbReference type="Proteomes" id="UP001193389">
    <property type="component" value="Chromosome"/>
</dbReference>
<dbReference type="CDD" id="cd07205">
    <property type="entry name" value="Pat_PNPLA6_PNPLA7_NTE1_like"/>
    <property type="match status" value="1"/>
</dbReference>
<dbReference type="SUPFAM" id="SSF52151">
    <property type="entry name" value="FabD/lysophospholipase-like"/>
    <property type="match status" value="1"/>
</dbReference>
<keyword evidence="7" id="KW-1185">Reference proteome</keyword>
<dbReference type="PANTHER" id="PTHR14226:SF78">
    <property type="entry name" value="SLR0060 PROTEIN"/>
    <property type="match status" value="1"/>
</dbReference>
<feature type="short sequence motif" description="GXGXXG" evidence="4">
    <location>
        <begin position="16"/>
        <end position="21"/>
    </location>
</feature>
<feature type="short sequence motif" description="DGA/G" evidence="4">
    <location>
        <begin position="157"/>
        <end position="159"/>
    </location>
</feature>
<keyword evidence="3 4" id="KW-0443">Lipid metabolism</keyword>
<evidence type="ECO:0000313" key="7">
    <source>
        <dbReference type="Proteomes" id="UP001193389"/>
    </source>
</evidence>
<keyword evidence="1 4" id="KW-0378">Hydrolase</keyword>
<dbReference type="GO" id="GO:0008233">
    <property type="term" value="F:peptidase activity"/>
    <property type="evidence" value="ECO:0007669"/>
    <property type="project" value="UniProtKB-KW"/>
</dbReference>
<name>A0A5K7S8I4_9BACT</name>
<dbReference type="InterPro" id="IPR016035">
    <property type="entry name" value="Acyl_Trfase/lysoPLipase"/>
</dbReference>
<accession>A0A5K7S8I4</accession>
<evidence type="ECO:0000256" key="3">
    <source>
        <dbReference type="ARBA" id="ARBA00023098"/>
    </source>
</evidence>
<dbReference type="RefSeq" id="WP_318350604.1">
    <property type="nucleotide sequence ID" value="NZ_AP018694.1"/>
</dbReference>
<evidence type="ECO:0000313" key="6">
    <source>
        <dbReference type="EMBL" id="BBE17624.1"/>
    </source>
</evidence>
<feature type="active site" description="Proton acceptor" evidence="4">
    <location>
        <position position="157"/>
    </location>
</feature>